<dbReference type="Gene3D" id="1.10.357.10">
    <property type="entry name" value="Tetracycline Repressor, domain 2"/>
    <property type="match status" value="1"/>
</dbReference>
<feature type="DNA-binding region" description="H-T-H motif" evidence="2">
    <location>
        <begin position="27"/>
        <end position="46"/>
    </location>
</feature>
<dbReference type="PROSITE" id="PS50977">
    <property type="entry name" value="HTH_TETR_2"/>
    <property type="match status" value="1"/>
</dbReference>
<sequence length="204" mass="23817">MLDNSKKQKILEASLEEFSEYGYEKANTDRISKKAGVSKGLIFHHFGSKENLFIITINKCIDDILFEFNDINILGEDFISIIMKLMQTKYEFFIKNPMHYKLIINGFYNTPKKLKAQLQQRYSEIKQIGFDIIVDIIKGLPLKKDVSIDHIVSVIAVITNVVESKYLTYFTEEETSFEKFYDAVKNEYIELMNIVLYGIIDSYE</sequence>
<evidence type="ECO:0000256" key="1">
    <source>
        <dbReference type="ARBA" id="ARBA00023125"/>
    </source>
</evidence>
<dbReference type="InterPro" id="IPR001647">
    <property type="entry name" value="HTH_TetR"/>
</dbReference>
<dbReference type="Proteomes" id="UP001519342">
    <property type="component" value="Unassembled WGS sequence"/>
</dbReference>
<comment type="caution">
    <text evidence="4">The sequence shown here is derived from an EMBL/GenBank/DDBJ whole genome shotgun (WGS) entry which is preliminary data.</text>
</comment>
<name>A0ABS4GE05_9FIRM</name>
<dbReference type="InterPro" id="IPR050109">
    <property type="entry name" value="HTH-type_TetR-like_transc_reg"/>
</dbReference>
<dbReference type="PANTHER" id="PTHR30328">
    <property type="entry name" value="TRANSCRIPTIONAL REPRESSOR"/>
    <property type="match status" value="1"/>
</dbReference>
<dbReference type="SUPFAM" id="SSF46689">
    <property type="entry name" value="Homeodomain-like"/>
    <property type="match status" value="1"/>
</dbReference>
<organism evidence="4 5">
    <name type="scientific">Sedimentibacter acidaminivorans</name>
    <dbReference type="NCBI Taxonomy" id="913099"/>
    <lineage>
        <taxon>Bacteria</taxon>
        <taxon>Bacillati</taxon>
        <taxon>Bacillota</taxon>
        <taxon>Tissierellia</taxon>
        <taxon>Sedimentibacter</taxon>
    </lineage>
</organism>
<feature type="domain" description="HTH tetR-type" evidence="3">
    <location>
        <begin position="4"/>
        <end position="64"/>
    </location>
</feature>
<dbReference type="EMBL" id="JAGGKS010000004">
    <property type="protein sequence ID" value="MBP1925923.1"/>
    <property type="molecule type" value="Genomic_DNA"/>
</dbReference>
<keyword evidence="1 2" id="KW-0238">DNA-binding</keyword>
<dbReference type="Pfam" id="PF21256">
    <property type="entry name" value="TetR_C_5-like"/>
    <property type="match status" value="1"/>
</dbReference>
<dbReference type="PANTHER" id="PTHR30328:SF54">
    <property type="entry name" value="HTH-TYPE TRANSCRIPTIONAL REPRESSOR SCO4008"/>
    <property type="match status" value="1"/>
</dbReference>
<dbReference type="InterPro" id="IPR049488">
    <property type="entry name" value="TM_1030-like_C"/>
</dbReference>
<dbReference type="Gene3D" id="1.10.10.60">
    <property type="entry name" value="Homeodomain-like"/>
    <property type="match status" value="1"/>
</dbReference>
<evidence type="ECO:0000259" key="3">
    <source>
        <dbReference type="PROSITE" id="PS50977"/>
    </source>
</evidence>
<dbReference type="RefSeq" id="WP_209511653.1">
    <property type="nucleotide sequence ID" value="NZ_JAGGKS010000004.1"/>
</dbReference>
<dbReference type="PRINTS" id="PR00455">
    <property type="entry name" value="HTHTETR"/>
</dbReference>
<dbReference type="InterPro" id="IPR036271">
    <property type="entry name" value="Tet_transcr_reg_TetR-rel_C_sf"/>
</dbReference>
<dbReference type="SUPFAM" id="SSF48498">
    <property type="entry name" value="Tetracyclin repressor-like, C-terminal domain"/>
    <property type="match status" value="1"/>
</dbReference>
<proteinExistence type="predicted"/>
<protein>
    <submittedName>
        <fullName evidence="4">AcrR family transcriptional regulator</fullName>
    </submittedName>
</protein>
<evidence type="ECO:0000256" key="2">
    <source>
        <dbReference type="PROSITE-ProRule" id="PRU00335"/>
    </source>
</evidence>
<evidence type="ECO:0000313" key="4">
    <source>
        <dbReference type="EMBL" id="MBP1925923.1"/>
    </source>
</evidence>
<keyword evidence="5" id="KW-1185">Reference proteome</keyword>
<reference evidence="4 5" key="1">
    <citation type="submission" date="2021-03" db="EMBL/GenBank/DDBJ databases">
        <title>Genomic Encyclopedia of Type Strains, Phase IV (KMG-IV): sequencing the most valuable type-strain genomes for metagenomic binning, comparative biology and taxonomic classification.</title>
        <authorList>
            <person name="Goeker M."/>
        </authorList>
    </citation>
    <scope>NUCLEOTIDE SEQUENCE [LARGE SCALE GENOMIC DNA]</scope>
    <source>
        <strain evidence="4 5">DSM 24004</strain>
    </source>
</reference>
<gene>
    <name evidence="4" type="ORF">J2Z76_001784</name>
</gene>
<evidence type="ECO:0000313" key="5">
    <source>
        <dbReference type="Proteomes" id="UP001519342"/>
    </source>
</evidence>
<accession>A0ABS4GE05</accession>
<dbReference type="Pfam" id="PF00440">
    <property type="entry name" value="TetR_N"/>
    <property type="match status" value="1"/>
</dbReference>
<dbReference type="InterPro" id="IPR009057">
    <property type="entry name" value="Homeodomain-like_sf"/>
</dbReference>